<dbReference type="PANTHER" id="PTHR43639">
    <property type="entry name" value="OXIDOREDUCTASE, SHORT-CHAIN DEHYDROGENASE/REDUCTASE FAMILY (AFU_ORTHOLOGUE AFUA_5G02870)"/>
    <property type="match status" value="1"/>
</dbReference>
<keyword evidence="2" id="KW-0521">NADP</keyword>
<name>A0A6A6S3Z0_9PLEO</name>
<dbReference type="GO" id="GO:0016491">
    <property type="term" value="F:oxidoreductase activity"/>
    <property type="evidence" value="ECO:0007669"/>
    <property type="project" value="UniProtKB-KW"/>
</dbReference>
<organism evidence="4 5">
    <name type="scientific">Massarina eburnea CBS 473.64</name>
    <dbReference type="NCBI Taxonomy" id="1395130"/>
    <lineage>
        <taxon>Eukaryota</taxon>
        <taxon>Fungi</taxon>
        <taxon>Dikarya</taxon>
        <taxon>Ascomycota</taxon>
        <taxon>Pezizomycotina</taxon>
        <taxon>Dothideomycetes</taxon>
        <taxon>Pleosporomycetidae</taxon>
        <taxon>Pleosporales</taxon>
        <taxon>Massarineae</taxon>
        <taxon>Massarinaceae</taxon>
        <taxon>Massarina</taxon>
    </lineage>
</organism>
<reference evidence="4" key="1">
    <citation type="journal article" date="2020" name="Stud. Mycol.">
        <title>101 Dothideomycetes genomes: a test case for predicting lifestyles and emergence of pathogens.</title>
        <authorList>
            <person name="Haridas S."/>
            <person name="Albert R."/>
            <person name="Binder M."/>
            <person name="Bloem J."/>
            <person name="Labutti K."/>
            <person name="Salamov A."/>
            <person name="Andreopoulos B."/>
            <person name="Baker S."/>
            <person name="Barry K."/>
            <person name="Bills G."/>
            <person name="Bluhm B."/>
            <person name="Cannon C."/>
            <person name="Castanera R."/>
            <person name="Culley D."/>
            <person name="Daum C."/>
            <person name="Ezra D."/>
            <person name="Gonzalez J."/>
            <person name="Henrissat B."/>
            <person name="Kuo A."/>
            <person name="Liang C."/>
            <person name="Lipzen A."/>
            <person name="Lutzoni F."/>
            <person name="Magnuson J."/>
            <person name="Mondo S."/>
            <person name="Nolan M."/>
            <person name="Ohm R."/>
            <person name="Pangilinan J."/>
            <person name="Park H.-J."/>
            <person name="Ramirez L."/>
            <person name="Alfaro M."/>
            <person name="Sun H."/>
            <person name="Tritt A."/>
            <person name="Yoshinaga Y."/>
            <person name="Zwiers L.-H."/>
            <person name="Turgeon B."/>
            <person name="Goodwin S."/>
            <person name="Spatafora J."/>
            <person name="Crous P."/>
            <person name="Grigoriev I."/>
        </authorList>
    </citation>
    <scope>NUCLEOTIDE SEQUENCE</scope>
    <source>
        <strain evidence="4">CBS 473.64</strain>
    </source>
</reference>
<dbReference type="EMBL" id="MU006783">
    <property type="protein sequence ID" value="KAF2641423.1"/>
    <property type="molecule type" value="Genomic_DNA"/>
</dbReference>
<sequence>MVYTSPKSGPAAEDIASRISALNNGSQAIVVQADLSTVEAPDKIVSATTEAFGEHIDILVNNAAVLLPGSILDATANDYAATFDVNVRGPLLMTKAVVPHLRAPGRIINISSIAARTGFDGLAVYSASKGALESLTRGLAAELGAAGHTVNAVSSGPVKTDMLADVPDKLVQIQLQRTPVEHRHGTVDDIAQVVGWLSDESSRWISGQTIAAGGGYQML</sequence>
<gene>
    <name evidence="4" type="ORF">P280DRAFT_469043</name>
</gene>
<keyword evidence="5" id="KW-1185">Reference proteome</keyword>
<keyword evidence="3" id="KW-0560">Oxidoreductase</keyword>
<dbReference type="SUPFAM" id="SSF51735">
    <property type="entry name" value="NAD(P)-binding Rossmann-fold domains"/>
    <property type="match status" value="1"/>
</dbReference>
<comment type="similarity">
    <text evidence="1">Belongs to the short-chain dehydrogenases/reductases (SDR) family.</text>
</comment>
<proteinExistence type="inferred from homology"/>
<dbReference type="InterPro" id="IPR020904">
    <property type="entry name" value="Sc_DH/Rdtase_CS"/>
</dbReference>
<dbReference type="Gene3D" id="3.40.50.720">
    <property type="entry name" value="NAD(P)-binding Rossmann-like Domain"/>
    <property type="match status" value="1"/>
</dbReference>
<protein>
    <submittedName>
        <fullName evidence="4">NAD(P)-binding protein</fullName>
    </submittedName>
</protein>
<evidence type="ECO:0000256" key="1">
    <source>
        <dbReference type="ARBA" id="ARBA00006484"/>
    </source>
</evidence>
<dbReference type="Pfam" id="PF13561">
    <property type="entry name" value="adh_short_C2"/>
    <property type="match status" value="1"/>
</dbReference>
<dbReference type="PRINTS" id="PR00081">
    <property type="entry name" value="GDHRDH"/>
</dbReference>
<dbReference type="PRINTS" id="PR00080">
    <property type="entry name" value="SDRFAMILY"/>
</dbReference>
<evidence type="ECO:0000313" key="4">
    <source>
        <dbReference type="EMBL" id="KAF2641423.1"/>
    </source>
</evidence>
<accession>A0A6A6S3Z0</accession>
<evidence type="ECO:0000256" key="2">
    <source>
        <dbReference type="ARBA" id="ARBA00022857"/>
    </source>
</evidence>
<evidence type="ECO:0000256" key="3">
    <source>
        <dbReference type="ARBA" id="ARBA00023002"/>
    </source>
</evidence>
<dbReference type="OrthoDB" id="47007at2759"/>
<evidence type="ECO:0000313" key="5">
    <source>
        <dbReference type="Proteomes" id="UP000799753"/>
    </source>
</evidence>
<dbReference type="InterPro" id="IPR002347">
    <property type="entry name" value="SDR_fam"/>
</dbReference>
<dbReference type="PROSITE" id="PS00061">
    <property type="entry name" value="ADH_SHORT"/>
    <property type="match status" value="1"/>
</dbReference>
<dbReference type="PANTHER" id="PTHR43639:SF1">
    <property type="entry name" value="SHORT-CHAIN DEHYDROGENASE_REDUCTASE FAMILY PROTEIN"/>
    <property type="match status" value="1"/>
</dbReference>
<dbReference type="InterPro" id="IPR036291">
    <property type="entry name" value="NAD(P)-bd_dom_sf"/>
</dbReference>
<dbReference type="AlphaFoldDB" id="A0A6A6S3Z0"/>
<dbReference type="Proteomes" id="UP000799753">
    <property type="component" value="Unassembled WGS sequence"/>
</dbReference>